<sequence>MRHLSILLLFVFCSFKSDCQSIDKADAICGKWMSAEKNLAVEVYRVQGTYKAKIIYFTGGVTRDKPMETITDKKNPNPALRERKVLGLNVLEGLTYNGNNSWENGTIYEVQSGKYWNAAAHLDTNGLLKVKGYWHVKLIGKTMVFRRM</sequence>
<dbReference type="InterPro" id="IPR019223">
    <property type="entry name" value="DUF2147"/>
</dbReference>
<dbReference type="PANTHER" id="PTHR36919:SF2">
    <property type="entry name" value="BLL6627 PROTEIN"/>
    <property type="match status" value="1"/>
</dbReference>
<evidence type="ECO:0000259" key="1">
    <source>
        <dbReference type="Pfam" id="PF09917"/>
    </source>
</evidence>
<comment type="caution">
    <text evidence="2">The sequence shown here is derived from an EMBL/GenBank/DDBJ whole genome shotgun (WGS) entry which is preliminary data.</text>
</comment>
<reference evidence="2 3" key="1">
    <citation type="submission" date="2018-08" db="EMBL/GenBank/DDBJ databases">
        <title>Mucilaginibacter terrae sp. nov., isolated from manganese diggings.</title>
        <authorList>
            <person name="Huang Y."/>
            <person name="Zhou Z."/>
        </authorList>
    </citation>
    <scope>NUCLEOTIDE SEQUENCE [LARGE SCALE GENOMIC DNA]</scope>
    <source>
        <strain evidence="2 3">ZH6</strain>
    </source>
</reference>
<organism evidence="2 3">
    <name type="scientific">Mucilaginibacter terrenus</name>
    <dbReference type="NCBI Taxonomy" id="2482727"/>
    <lineage>
        <taxon>Bacteria</taxon>
        <taxon>Pseudomonadati</taxon>
        <taxon>Bacteroidota</taxon>
        <taxon>Sphingobacteriia</taxon>
        <taxon>Sphingobacteriales</taxon>
        <taxon>Sphingobacteriaceae</taxon>
        <taxon>Mucilaginibacter</taxon>
    </lineage>
</organism>
<accession>A0A3E2NX84</accession>
<dbReference type="PANTHER" id="PTHR36919">
    <property type="entry name" value="BLR1215 PROTEIN"/>
    <property type="match status" value="1"/>
</dbReference>
<feature type="domain" description="DUF2147" evidence="1">
    <location>
        <begin position="30"/>
        <end position="147"/>
    </location>
</feature>
<protein>
    <submittedName>
        <fullName evidence="2">DUF2147 domain-containing protein</fullName>
    </submittedName>
</protein>
<dbReference type="Pfam" id="PF09917">
    <property type="entry name" value="DUF2147"/>
    <property type="match status" value="1"/>
</dbReference>
<dbReference type="Gene3D" id="2.40.128.520">
    <property type="match status" value="1"/>
</dbReference>
<name>A0A3E2NX84_9SPHI</name>
<dbReference type="EMBL" id="QWDE01000001">
    <property type="protein sequence ID" value="RFZ85602.1"/>
    <property type="molecule type" value="Genomic_DNA"/>
</dbReference>
<gene>
    <name evidence="2" type="ORF">DYU05_08400</name>
</gene>
<dbReference type="AlphaFoldDB" id="A0A3E2NX84"/>
<proteinExistence type="predicted"/>
<keyword evidence="3" id="KW-1185">Reference proteome</keyword>
<evidence type="ECO:0000313" key="2">
    <source>
        <dbReference type="EMBL" id="RFZ85602.1"/>
    </source>
</evidence>
<dbReference type="OrthoDB" id="9814399at2"/>
<dbReference type="Proteomes" id="UP000260823">
    <property type="component" value="Unassembled WGS sequence"/>
</dbReference>
<evidence type="ECO:0000313" key="3">
    <source>
        <dbReference type="Proteomes" id="UP000260823"/>
    </source>
</evidence>